<comment type="caution">
    <text evidence="1">The sequence shown here is derived from an EMBL/GenBank/DDBJ whole genome shotgun (WGS) entry which is preliminary data.</text>
</comment>
<evidence type="ECO:0000313" key="2">
    <source>
        <dbReference type="Proteomes" id="UP000016519"/>
    </source>
</evidence>
<dbReference type="Proteomes" id="UP000016519">
    <property type="component" value="Unassembled WGS sequence"/>
</dbReference>
<organism evidence="1 2">
    <name type="scientific">Alloscardovia omnicolens F0580</name>
    <dbReference type="NCBI Taxonomy" id="1321816"/>
    <lineage>
        <taxon>Bacteria</taxon>
        <taxon>Bacillati</taxon>
        <taxon>Actinomycetota</taxon>
        <taxon>Actinomycetes</taxon>
        <taxon>Bifidobacteriales</taxon>
        <taxon>Bifidobacteriaceae</taxon>
        <taxon>Alloscardovia</taxon>
    </lineage>
</organism>
<accession>U1REE3</accession>
<keyword evidence="2" id="KW-1185">Reference proteome</keyword>
<dbReference type="AlphaFoldDB" id="U1REE3"/>
<sequence>MNHPSTAKAPHQVHGTDIDVRETGSWCFAYTAFDTVVWGWIVSSSMKTKHLPLTSTGTKYLLSASSW</sequence>
<name>U1REE3_9BIFI</name>
<proteinExistence type="predicted"/>
<dbReference type="EMBL" id="AWSI01000006">
    <property type="protein sequence ID" value="ERH31984.1"/>
    <property type="molecule type" value="Genomic_DNA"/>
</dbReference>
<evidence type="ECO:0000313" key="1">
    <source>
        <dbReference type="EMBL" id="ERH31984.1"/>
    </source>
</evidence>
<reference evidence="1 2" key="1">
    <citation type="submission" date="2013-08" db="EMBL/GenBank/DDBJ databases">
        <authorList>
            <person name="Weinstock G."/>
            <person name="Sodergren E."/>
            <person name="Wylie T."/>
            <person name="Fulton L."/>
            <person name="Fulton R."/>
            <person name="Fronick C."/>
            <person name="O'Laughlin M."/>
            <person name="Godfrey J."/>
            <person name="Miner T."/>
            <person name="Herter B."/>
            <person name="Appelbaum E."/>
            <person name="Cordes M."/>
            <person name="Lek S."/>
            <person name="Wollam A."/>
            <person name="Pepin K.H."/>
            <person name="Palsikar V.B."/>
            <person name="Mitreva M."/>
            <person name="Wilson R.K."/>
        </authorList>
    </citation>
    <scope>NUCLEOTIDE SEQUENCE [LARGE SCALE GENOMIC DNA]</scope>
    <source>
        <strain evidence="1 2">F0580</strain>
    </source>
</reference>
<protein>
    <submittedName>
        <fullName evidence="1">Uncharacterized protein</fullName>
    </submittedName>
</protein>
<dbReference type="HOGENOM" id="CLU_2802910_0_0_11"/>
<gene>
    <name evidence="1" type="ORF">HMPREF9244_00070</name>
</gene>